<protein>
    <recommendedName>
        <fullName evidence="2">Ndc10 domain-containing protein</fullName>
    </recommendedName>
</protein>
<name>A0A1Y1ITR2_KLENI</name>
<evidence type="ECO:0000256" key="1">
    <source>
        <dbReference type="SAM" id="MobiDB-lite"/>
    </source>
</evidence>
<feature type="compositionally biased region" description="Gly residues" evidence="1">
    <location>
        <begin position="537"/>
        <end position="547"/>
    </location>
</feature>
<feature type="compositionally biased region" description="Low complexity" evidence="1">
    <location>
        <begin position="368"/>
        <end position="377"/>
    </location>
</feature>
<dbReference type="InterPro" id="IPR038279">
    <property type="entry name" value="Ndc10_dom2_sf"/>
</dbReference>
<reference evidence="3 4" key="1">
    <citation type="journal article" date="2014" name="Nat. Commun.">
        <title>Klebsormidium flaccidum genome reveals primary factors for plant terrestrial adaptation.</title>
        <authorList>
            <person name="Hori K."/>
            <person name="Maruyama F."/>
            <person name="Fujisawa T."/>
            <person name="Togashi T."/>
            <person name="Yamamoto N."/>
            <person name="Seo M."/>
            <person name="Sato S."/>
            <person name="Yamada T."/>
            <person name="Mori H."/>
            <person name="Tajima N."/>
            <person name="Moriyama T."/>
            <person name="Ikeuchi M."/>
            <person name="Watanabe M."/>
            <person name="Wada H."/>
            <person name="Kobayashi K."/>
            <person name="Saito M."/>
            <person name="Masuda T."/>
            <person name="Sasaki-Sekimoto Y."/>
            <person name="Mashiguchi K."/>
            <person name="Awai K."/>
            <person name="Shimojima M."/>
            <person name="Masuda S."/>
            <person name="Iwai M."/>
            <person name="Nobusawa T."/>
            <person name="Narise T."/>
            <person name="Kondo S."/>
            <person name="Saito H."/>
            <person name="Sato R."/>
            <person name="Murakawa M."/>
            <person name="Ihara Y."/>
            <person name="Oshima-Yamada Y."/>
            <person name="Ohtaka K."/>
            <person name="Satoh M."/>
            <person name="Sonobe K."/>
            <person name="Ishii M."/>
            <person name="Ohtani R."/>
            <person name="Kanamori-Sato M."/>
            <person name="Honoki R."/>
            <person name="Miyazaki D."/>
            <person name="Mochizuki H."/>
            <person name="Umetsu J."/>
            <person name="Higashi K."/>
            <person name="Shibata D."/>
            <person name="Kamiya Y."/>
            <person name="Sato N."/>
            <person name="Nakamura Y."/>
            <person name="Tabata S."/>
            <person name="Ida S."/>
            <person name="Kurokawa K."/>
            <person name="Ohta H."/>
        </authorList>
    </citation>
    <scope>NUCLEOTIDE SEQUENCE [LARGE SCALE GENOMIC DNA]</scope>
    <source>
        <strain evidence="3 4">NIES-2285</strain>
    </source>
</reference>
<feature type="compositionally biased region" description="Low complexity" evidence="1">
    <location>
        <begin position="386"/>
        <end position="402"/>
    </location>
</feature>
<feature type="compositionally biased region" description="Gly residues" evidence="1">
    <location>
        <begin position="434"/>
        <end position="450"/>
    </location>
</feature>
<feature type="region of interest" description="Disordered" evidence="1">
    <location>
        <begin position="484"/>
        <end position="639"/>
    </location>
</feature>
<feature type="region of interest" description="Disordered" evidence="1">
    <location>
        <begin position="368"/>
        <end position="411"/>
    </location>
</feature>
<dbReference type="GO" id="GO:0003677">
    <property type="term" value="F:DNA binding"/>
    <property type="evidence" value="ECO:0007669"/>
    <property type="project" value="InterPro"/>
</dbReference>
<gene>
    <name evidence="3" type="ORF">KFL_008130020</name>
</gene>
<dbReference type="Proteomes" id="UP000054558">
    <property type="component" value="Unassembled WGS sequence"/>
</dbReference>
<proteinExistence type="predicted"/>
<dbReference type="EMBL" id="DF237762">
    <property type="protein sequence ID" value="GAQ91588.1"/>
    <property type="molecule type" value="Genomic_DNA"/>
</dbReference>
<dbReference type="AlphaFoldDB" id="A0A1Y1ITR2"/>
<feature type="compositionally biased region" description="Low complexity" evidence="1">
    <location>
        <begin position="583"/>
        <end position="601"/>
    </location>
</feature>
<dbReference type="Gene3D" id="1.10.443.20">
    <property type="entry name" value="Centromere DNA-binding protein complex CBF3 subunit, domain 2"/>
    <property type="match status" value="1"/>
</dbReference>
<keyword evidence="4" id="KW-1185">Reference proteome</keyword>
<feature type="domain" description="Ndc10" evidence="2">
    <location>
        <begin position="30"/>
        <end position="283"/>
    </location>
</feature>
<evidence type="ECO:0000259" key="2">
    <source>
        <dbReference type="Pfam" id="PF16787"/>
    </source>
</evidence>
<dbReference type="InterPro" id="IPR031872">
    <property type="entry name" value="NDC10_II"/>
</dbReference>
<dbReference type="Pfam" id="PF16787">
    <property type="entry name" value="NDC10_II"/>
    <property type="match status" value="1"/>
</dbReference>
<evidence type="ECO:0000313" key="3">
    <source>
        <dbReference type="EMBL" id="GAQ91588.1"/>
    </source>
</evidence>
<evidence type="ECO:0000313" key="4">
    <source>
        <dbReference type="Proteomes" id="UP000054558"/>
    </source>
</evidence>
<organism evidence="3 4">
    <name type="scientific">Klebsormidium nitens</name>
    <name type="common">Green alga</name>
    <name type="synonym">Ulothrix nitens</name>
    <dbReference type="NCBI Taxonomy" id="105231"/>
    <lineage>
        <taxon>Eukaryota</taxon>
        <taxon>Viridiplantae</taxon>
        <taxon>Streptophyta</taxon>
        <taxon>Klebsormidiophyceae</taxon>
        <taxon>Klebsormidiales</taxon>
        <taxon>Klebsormidiaceae</taxon>
        <taxon>Klebsormidium</taxon>
    </lineage>
</organism>
<feature type="region of interest" description="Disordered" evidence="1">
    <location>
        <begin position="434"/>
        <end position="461"/>
    </location>
</feature>
<sequence length="684" mass="73695">MLRSKTTRVTQWSDQASRIEPMVGPSTGYTHDLISDNAKHNDNGRIEVHSTLRHRSPLFDPRFARLCHLFYLWERTRKKQLKVGDKSWQREVVSPGAKGPTKGRCAATQARYIRVLQKKLSIRSRKVTHFGRKQGIKWLVKSGIPLVDVPKAAKFAQHVLNKHFNMSYADDTPLSVQLAMAGFPEELSGGELPRRVSDPAHAEVDKEGVKELLDDMLPWIDKQYEKAKKRNETARYKADRDVTEEGVLHYLHVGKLLFLQDAACIQDQFIDLPIFQMKVFSSPHWDPYKKAILAAEAEPDSVLPPRKDVPSRILEVVGRLSAETASMKEAMHGVQSDMALLRRGTGEVGLQVVGLRHLVEQSVLGGRTATAGTDGVPAGAGGGPAEAGSAGEAEAGAAAAPGCTTEREHRLEQEGWELRAQLAFYQAYYAPGSGGAAEPGEGAEAGGPAVGGQRARDGAPADSGIAQRLADELRARARVRQAADAVRSEVQGGRYWHRPGHPSGAPERGAPESFPQGRTQGGQAGREAVSEGQPGAARGGQEIGRGQPGVVAGAGPHDGTAAWGVQPGGTRPSTCRGEASADRPSTSGRGSGSHGARSGDSAPGNRSHANVGRGGATDPDDEENEEDPGKFYREGGYPWPQVVTVGDAWKDRVEFWTRESSVYHATRGGEEVVSRQQLAKRKGS</sequence>
<accession>A0A1Y1ITR2</accession>